<sequence length="140" mass="16310">MTVLGEDVHVSDEVYNNVGVVLPQKEIKTSILNPQIVMGAQVSIPNRHVIIYSFFLFYDEDTFRNVHLISTPFRNDSFQGCGSRLAYHWSMCRTFVAQIICKIFLFLGLRNSDQWLPMWQVTEAVKNFHDFPYTSRDPLF</sequence>
<keyword evidence="2" id="KW-1185">Reference proteome</keyword>
<evidence type="ECO:0000313" key="2">
    <source>
        <dbReference type="Proteomes" id="UP001162992"/>
    </source>
</evidence>
<dbReference type="EMBL" id="CM055102">
    <property type="protein sequence ID" value="KAJ7538696.1"/>
    <property type="molecule type" value="Genomic_DNA"/>
</dbReference>
<gene>
    <name evidence="1" type="ORF">O6H91_11G059600</name>
</gene>
<dbReference type="Proteomes" id="UP001162992">
    <property type="component" value="Chromosome 11"/>
</dbReference>
<proteinExistence type="predicted"/>
<organism evidence="1 2">
    <name type="scientific">Diphasiastrum complanatum</name>
    <name type="common">Issler's clubmoss</name>
    <name type="synonym">Lycopodium complanatum</name>
    <dbReference type="NCBI Taxonomy" id="34168"/>
    <lineage>
        <taxon>Eukaryota</taxon>
        <taxon>Viridiplantae</taxon>
        <taxon>Streptophyta</taxon>
        <taxon>Embryophyta</taxon>
        <taxon>Tracheophyta</taxon>
        <taxon>Lycopodiopsida</taxon>
        <taxon>Lycopodiales</taxon>
        <taxon>Lycopodiaceae</taxon>
        <taxon>Lycopodioideae</taxon>
        <taxon>Diphasiastrum</taxon>
    </lineage>
</organism>
<reference evidence="2" key="1">
    <citation type="journal article" date="2024" name="Proc. Natl. Acad. Sci. U.S.A.">
        <title>Extraordinary preservation of gene collinearity over three hundred million years revealed in homosporous lycophytes.</title>
        <authorList>
            <person name="Li C."/>
            <person name="Wickell D."/>
            <person name="Kuo L.Y."/>
            <person name="Chen X."/>
            <person name="Nie B."/>
            <person name="Liao X."/>
            <person name="Peng D."/>
            <person name="Ji J."/>
            <person name="Jenkins J."/>
            <person name="Williams M."/>
            <person name="Shu S."/>
            <person name="Plott C."/>
            <person name="Barry K."/>
            <person name="Rajasekar S."/>
            <person name="Grimwood J."/>
            <person name="Han X."/>
            <person name="Sun S."/>
            <person name="Hou Z."/>
            <person name="He W."/>
            <person name="Dai G."/>
            <person name="Sun C."/>
            <person name="Schmutz J."/>
            <person name="Leebens-Mack J.H."/>
            <person name="Li F.W."/>
            <person name="Wang L."/>
        </authorList>
    </citation>
    <scope>NUCLEOTIDE SEQUENCE [LARGE SCALE GENOMIC DNA]</scope>
    <source>
        <strain evidence="2">cv. PW_Plant_1</strain>
    </source>
</reference>
<comment type="caution">
    <text evidence="1">The sequence shown here is derived from an EMBL/GenBank/DDBJ whole genome shotgun (WGS) entry which is preliminary data.</text>
</comment>
<accession>A0ACC2C9J9</accession>
<evidence type="ECO:0000313" key="1">
    <source>
        <dbReference type="EMBL" id="KAJ7538696.1"/>
    </source>
</evidence>
<protein>
    <submittedName>
        <fullName evidence="1">Uncharacterized protein</fullName>
    </submittedName>
</protein>
<name>A0ACC2C9J9_DIPCM</name>